<protein>
    <recommendedName>
        <fullName evidence="4">Gluconate 2-dehydrogenase subunit 3 family protein</fullName>
    </recommendedName>
</protein>
<evidence type="ECO:0008006" key="4">
    <source>
        <dbReference type="Google" id="ProtNLM"/>
    </source>
</evidence>
<organism evidence="2 3">
    <name type="scientific">Mycolicibacterium cosmeticum</name>
    <dbReference type="NCBI Taxonomy" id="258533"/>
    <lineage>
        <taxon>Bacteria</taxon>
        <taxon>Bacillati</taxon>
        <taxon>Actinomycetota</taxon>
        <taxon>Actinomycetes</taxon>
        <taxon>Mycobacteriales</taxon>
        <taxon>Mycobacteriaceae</taxon>
        <taxon>Mycolicibacterium</taxon>
    </lineage>
</organism>
<evidence type="ECO:0000313" key="2">
    <source>
        <dbReference type="EMBL" id="CDO06728.1"/>
    </source>
</evidence>
<dbReference type="EMBL" id="CCBB010000001">
    <property type="protein sequence ID" value="CDO06728.1"/>
    <property type="molecule type" value="Genomic_DNA"/>
</dbReference>
<gene>
    <name evidence="2" type="ORF">BN977_01521</name>
</gene>
<feature type="region of interest" description="Disordered" evidence="1">
    <location>
        <begin position="1"/>
        <end position="25"/>
    </location>
</feature>
<dbReference type="Proteomes" id="UP000028870">
    <property type="component" value="Unassembled WGS sequence"/>
</dbReference>
<reference evidence="2" key="1">
    <citation type="submission" date="2014-03" db="EMBL/GenBank/DDBJ databases">
        <title>Draft Genome Sequence of Mycobacterium cosmeticum DSM 44829.</title>
        <authorList>
            <person name="Croce O."/>
            <person name="Robert C."/>
            <person name="Raoult D."/>
            <person name="Drancourt M."/>
        </authorList>
    </citation>
    <scope>NUCLEOTIDE SEQUENCE [LARGE SCALE GENOMIC DNA]</scope>
    <source>
        <strain evidence="2">DSM 44829</strain>
    </source>
</reference>
<dbReference type="eggNOG" id="ENOG5034AJZ">
    <property type="taxonomic scope" value="Bacteria"/>
</dbReference>
<dbReference type="STRING" id="258533.BN977_01521"/>
<reference evidence="2" key="2">
    <citation type="submission" date="2014-03" db="EMBL/GenBank/DDBJ databases">
        <authorList>
            <person name="Urmite Genomes"/>
        </authorList>
    </citation>
    <scope>NUCLEOTIDE SEQUENCE</scope>
    <source>
        <strain evidence="2">DSM 44829</strain>
    </source>
</reference>
<feature type="compositionally biased region" description="Basic residues" evidence="1">
    <location>
        <begin position="1"/>
        <end position="11"/>
    </location>
</feature>
<keyword evidence="3" id="KW-1185">Reference proteome</keyword>
<proteinExistence type="predicted"/>
<name>W9AMN2_MYCCO</name>
<evidence type="ECO:0000313" key="3">
    <source>
        <dbReference type="Proteomes" id="UP000028870"/>
    </source>
</evidence>
<dbReference type="RefSeq" id="WP_036396932.1">
    <property type="nucleotide sequence ID" value="NZ_CCBB010000001.1"/>
</dbReference>
<dbReference type="AlphaFoldDB" id="W9AMN2"/>
<evidence type="ECO:0000256" key="1">
    <source>
        <dbReference type="SAM" id="MobiDB-lite"/>
    </source>
</evidence>
<sequence length="167" mass="18068">MTSNGHRHVPRQRLSVPPRNTQPPRALTETELAALLRVADCLIPESGPNPKASEAEQYTSYLELALAARTDVFDAVVGGACKLSEVPDGELWDALKRMSAEDKFTFDPMSSVLAGAYFMTPQVMKLIGYPGQHRDPAPLELAADEIGSGILDPVLERGHIYVPAAGE</sequence>
<dbReference type="OrthoDB" id="8447184at2"/>
<comment type="caution">
    <text evidence="2">The sequence shown here is derived from an EMBL/GenBank/DDBJ whole genome shotgun (WGS) entry which is preliminary data.</text>
</comment>
<accession>W9AMN2</accession>